<feature type="region of interest" description="Disordered" evidence="1">
    <location>
        <begin position="46"/>
        <end position="174"/>
    </location>
</feature>
<feature type="region of interest" description="Disordered" evidence="1">
    <location>
        <begin position="1"/>
        <end position="23"/>
    </location>
</feature>
<evidence type="ECO:0000313" key="2">
    <source>
        <dbReference type="EMBL" id="THU83917.1"/>
    </source>
</evidence>
<protein>
    <submittedName>
        <fullName evidence="2">Uncharacterized protein</fullName>
    </submittedName>
</protein>
<evidence type="ECO:0000313" key="3">
    <source>
        <dbReference type="EMBL" id="THU97729.1"/>
    </source>
</evidence>
<proteinExistence type="predicted"/>
<accession>A0A4S8L5N6</accession>
<dbReference type="EMBL" id="ML179634">
    <property type="protein sequence ID" value="THU83917.1"/>
    <property type="molecule type" value="Genomic_DNA"/>
</dbReference>
<dbReference type="Proteomes" id="UP000297245">
    <property type="component" value="Unassembled WGS sequence"/>
</dbReference>
<name>A0A4S8L5N6_DENBC</name>
<feature type="compositionally biased region" description="Basic and acidic residues" evidence="1">
    <location>
        <begin position="100"/>
        <end position="110"/>
    </location>
</feature>
<keyword evidence="4" id="KW-1185">Reference proteome</keyword>
<reference evidence="2 4" key="1">
    <citation type="journal article" date="2019" name="Nat. Ecol. Evol.">
        <title>Megaphylogeny resolves global patterns of mushroom evolution.</title>
        <authorList>
            <person name="Varga T."/>
            <person name="Krizsan K."/>
            <person name="Foldi C."/>
            <person name="Dima B."/>
            <person name="Sanchez-Garcia M."/>
            <person name="Sanchez-Ramirez S."/>
            <person name="Szollosi G.J."/>
            <person name="Szarkandi J.G."/>
            <person name="Papp V."/>
            <person name="Albert L."/>
            <person name="Andreopoulos W."/>
            <person name="Angelini C."/>
            <person name="Antonin V."/>
            <person name="Barry K.W."/>
            <person name="Bougher N.L."/>
            <person name="Buchanan P."/>
            <person name="Buyck B."/>
            <person name="Bense V."/>
            <person name="Catcheside P."/>
            <person name="Chovatia M."/>
            <person name="Cooper J."/>
            <person name="Damon W."/>
            <person name="Desjardin D."/>
            <person name="Finy P."/>
            <person name="Geml J."/>
            <person name="Haridas S."/>
            <person name="Hughes K."/>
            <person name="Justo A."/>
            <person name="Karasinski D."/>
            <person name="Kautmanova I."/>
            <person name="Kiss B."/>
            <person name="Kocsube S."/>
            <person name="Kotiranta H."/>
            <person name="LaButti K.M."/>
            <person name="Lechner B.E."/>
            <person name="Liimatainen K."/>
            <person name="Lipzen A."/>
            <person name="Lukacs Z."/>
            <person name="Mihaltcheva S."/>
            <person name="Morgado L.N."/>
            <person name="Niskanen T."/>
            <person name="Noordeloos M.E."/>
            <person name="Ohm R.A."/>
            <person name="Ortiz-Santana B."/>
            <person name="Ovrebo C."/>
            <person name="Racz N."/>
            <person name="Riley R."/>
            <person name="Savchenko A."/>
            <person name="Shiryaev A."/>
            <person name="Soop K."/>
            <person name="Spirin V."/>
            <person name="Szebenyi C."/>
            <person name="Tomsovsky M."/>
            <person name="Tulloss R.E."/>
            <person name="Uehling J."/>
            <person name="Grigoriev I.V."/>
            <person name="Vagvolgyi C."/>
            <person name="Papp T."/>
            <person name="Martin F.M."/>
            <person name="Miettinen O."/>
            <person name="Hibbett D.S."/>
            <person name="Nagy L.G."/>
        </authorList>
    </citation>
    <scope>NUCLEOTIDE SEQUENCE [LARGE SCALE GENOMIC DNA]</scope>
    <source>
        <strain evidence="2 4">CBS 962.96</strain>
    </source>
</reference>
<feature type="compositionally biased region" description="Acidic residues" evidence="1">
    <location>
        <begin position="10"/>
        <end position="23"/>
    </location>
</feature>
<gene>
    <name evidence="2" type="ORF">K435DRAFT_419577</name>
    <name evidence="3" type="ORF">K435DRAFT_53400</name>
</gene>
<dbReference type="AlphaFoldDB" id="A0A4S8L5N6"/>
<sequence>MDVGQAGEDIKDEEAPTDIDLGEDIEGFERALSENPMSDALMDIEEVEAELRQTDDDGQLEHNPVESQSGVLTGRPPTFSSFGAFGTEITNGGVGADGSPAKEKGQDKGKGKGKGKRSREEDILADENQENNEGTPMKKLRRSPRKKAQVASYYPSDEEDLASAPAKRGRKKVA</sequence>
<evidence type="ECO:0000313" key="4">
    <source>
        <dbReference type="Proteomes" id="UP000297245"/>
    </source>
</evidence>
<feature type="compositionally biased region" description="Basic residues" evidence="1">
    <location>
        <begin position="138"/>
        <end position="148"/>
    </location>
</feature>
<evidence type="ECO:0000256" key="1">
    <source>
        <dbReference type="SAM" id="MobiDB-lite"/>
    </source>
</evidence>
<organism evidence="2 4">
    <name type="scientific">Dendrothele bispora (strain CBS 962.96)</name>
    <dbReference type="NCBI Taxonomy" id="1314807"/>
    <lineage>
        <taxon>Eukaryota</taxon>
        <taxon>Fungi</taxon>
        <taxon>Dikarya</taxon>
        <taxon>Basidiomycota</taxon>
        <taxon>Agaricomycotina</taxon>
        <taxon>Agaricomycetes</taxon>
        <taxon>Agaricomycetidae</taxon>
        <taxon>Agaricales</taxon>
        <taxon>Agaricales incertae sedis</taxon>
        <taxon>Dendrothele</taxon>
    </lineage>
</organism>
<dbReference type="EMBL" id="ML179149">
    <property type="protein sequence ID" value="THU97729.1"/>
    <property type="molecule type" value="Genomic_DNA"/>
</dbReference>
<feature type="compositionally biased region" description="Basic and acidic residues" evidence="1">
    <location>
        <begin position="49"/>
        <end position="64"/>
    </location>
</feature>